<feature type="domain" description="G" evidence="2">
    <location>
        <begin position="28"/>
        <end position="96"/>
    </location>
</feature>
<accession>A0A8H4VX77</accession>
<proteinExistence type="predicted"/>
<dbReference type="Pfam" id="PF01926">
    <property type="entry name" value="MMR_HSR1"/>
    <property type="match status" value="1"/>
</dbReference>
<gene>
    <name evidence="3" type="ORF">G7Y89_g12152</name>
</gene>
<dbReference type="Proteomes" id="UP000566819">
    <property type="component" value="Unassembled WGS sequence"/>
</dbReference>
<dbReference type="CDD" id="cd00882">
    <property type="entry name" value="Ras_like_GTPase"/>
    <property type="match status" value="1"/>
</dbReference>
<dbReference type="InterPro" id="IPR006073">
    <property type="entry name" value="GTP-bd"/>
</dbReference>
<reference evidence="3 4" key="1">
    <citation type="submission" date="2020-03" db="EMBL/GenBank/DDBJ databases">
        <title>Draft Genome Sequence of Cudoniella acicularis.</title>
        <authorList>
            <person name="Buettner E."/>
            <person name="Kellner H."/>
        </authorList>
    </citation>
    <scope>NUCLEOTIDE SEQUENCE [LARGE SCALE GENOMIC DNA]</scope>
    <source>
        <strain evidence="3 4">DSM 108380</strain>
    </source>
</reference>
<feature type="region of interest" description="Disordered" evidence="1">
    <location>
        <begin position="142"/>
        <end position="221"/>
    </location>
</feature>
<dbReference type="GO" id="GO:0005525">
    <property type="term" value="F:GTP binding"/>
    <property type="evidence" value="ECO:0007669"/>
    <property type="project" value="InterPro"/>
</dbReference>
<evidence type="ECO:0000259" key="2">
    <source>
        <dbReference type="Pfam" id="PF01926"/>
    </source>
</evidence>
<name>A0A8H4VX77_9HELO</name>
<sequence length="346" mass="37108">MKCSSSRTATSSSYCVKAKFTRPALAMILFGKIGAGKSSLVESITGATGLAGDTEDHVTAKCEIASTTIEGREYFFIDTPGFDDENGAWNIFLKIIDTIDSIRQHAVFAGIWMMVSRAYQDRPKVKPQIILELDSGVAHESTSAAKIFRPARPPPSEVGQGSEDGSADQANDSNHKGPIPQDSAEEPSQTEESSEDHESSGTPQPSRDDTPGDSESPAGDNFITKLISDVAKNLHIRINSIGLSIEFASGGGPTFAFDTYNSTSSGVGHQVSGQPVQGINSRLDPVRSLDDFLVMHGQDSGPEARVRLGDDLNIRAGPDGSYEQNRALHTALEAHVRANGSRWQRM</sequence>
<dbReference type="EMBL" id="JAAMPI010001245">
    <property type="protein sequence ID" value="KAF4626008.1"/>
    <property type="molecule type" value="Genomic_DNA"/>
</dbReference>
<organism evidence="3 4">
    <name type="scientific">Cudoniella acicularis</name>
    <dbReference type="NCBI Taxonomy" id="354080"/>
    <lineage>
        <taxon>Eukaryota</taxon>
        <taxon>Fungi</taxon>
        <taxon>Dikarya</taxon>
        <taxon>Ascomycota</taxon>
        <taxon>Pezizomycotina</taxon>
        <taxon>Leotiomycetes</taxon>
        <taxon>Helotiales</taxon>
        <taxon>Tricladiaceae</taxon>
        <taxon>Cudoniella</taxon>
    </lineage>
</organism>
<keyword evidence="4" id="KW-1185">Reference proteome</keyword>
<dbReference type="OrthoDB" id="3548595at2759"/>
<dbReference type="SUPFAM" id="SSF52540">
    <property type="entry name" value="P-loop containing nucleoside triphosphate hydrolases"/>
    <property type="match status" value="1"/>
</dbReference>
<feature type="compositionally biased region" description="Acidic residues" evidence="1">
    <location>
        <begin position="183"/>
        <end position="195"/>
    </location>
</feature>
<dbReference type="InterPro" id="IPR027417">
    <property type="entry name" value="P-loop_NTPase"/>
</dbReference>
<comment type="caution">
    <text evidence="3">The sequence shown here is derived from an EMBL/GenBank/DDBJ whole genome shotgun (WGS) entry which is preliminary data.</text>
</comment>
<evidence type="ECO:0000313" key="4">
    <source>
        <dbReference type="Proteomes" id="UP000566819"/>
    </source>
</evidence>
<protein>
    <recommendedName>
        <fullName evidence="2">G domain-containing protein</fullName>
    </recommendedName>
</protein>
<dbReference type="SUPFAM" id="SSF158634">
    <property type="entry name" value="RPA2825-like"/>
    <property type="match status" value="1"/>
</dbReference>
<evidence type="ECO:0000256" key="1">
    <source>
        <dbReference type="SAM" id="MobiDB-lite"/>
    </source>
</evidence>
<dbReference type="AlphaFoldDB" id="A0A8H4VX77"/>
<dbReference type="Gene3D" id="3.40.50.300">
    <property type="entry name" value="P-loop containing nucleotide triphosphate hydrolases"/>
    <property type="match status" value="1"/>
</dbReference>
<evidence type="ECO:0000313" key="3">
    <source>
        <dbReference type="EMBL" id="KAF4626008.1"/>
    </source>
</evidence>